<feature type="compositionally biased region" description="Basic and acidic residues" evidence="1">
    <location>
        <begin position="1"/>
        <end position="10"/>
    </location>
</feature>
<feature type="region of interest" description="Disordered" evidence="1">
    <location>
        <begin position="1"/>
        <end position="34"/>
    </location>
</feature>
<proteinExistence type="predicted"/>
<evidence type="ECO:0000256" key="1">
    <source>
        <dbReference type="SAM" id="MobiDB-lite"/>
    </source>
</evidence>
<sequence>MPRSEVELRSPRFLPQLNHTTANPKSAKKSNDSKMDVLFSSSRLNNGDWSQVSMHSAWKAWQHRGRRRRRSWWWNLERQTVQSTSAEEERRVTEENVNYGSVSMIEAATATVDEEWTISCKMQRLEENMGVVEVDAEGAAEAATIKVAEEEAERERNNNGDGEDRDDDENAGTEAL</sequence>
<accession>A0A8T0K466</accession>
<feature type="region of interest" description="Disordered" evidence="1">
    <location>
        <begin position="142"/>
        <end position="176"/>
    </location>
</feature>
<dbReference type="Proteomes" id="UP000743370">
    <property type="component" value="Unassembled WGS sequence"/>
</dbReference>
<feature type="compositionally biased region" description="Acidic residues" evidence="1">
    <location>
        <begin position="161"/>
        <end position="176"/>
    </location>
</feature>
<dbReference type="EMBL" id="JABFOF010000006">
    <property type="protein sequence ID" value="KAG2394487.1"/>
    <property type="molecule type" value="Genomic_DNA"/>
</dbReference>
<dbReference type="AlphaFoldDB" id="A0A8T0K466"/>
<organism evidence="2 3">
    <name type="scientific">Phaseolus angularis</name>
    <name type="common">Azuki bean</name>
    <name type="synonym">Vigna angularis</name>
    <dbReference type="NCBI Taxonomy" id="3914"/>
    <lineage>
        <taxon>Eukaryota</taxon>
        <taxon>Viridiplantae</taxon>
        <taxon>Streptophyta</taxon>
        <taxon>Embryophyta</taxon>
        <taxon>Tracheophyta</taxon>
        <taxon>Spermatophyta</taxon>
        <taxon>Magnoliopsida</taxon>
        <taxon>eudicotyledons</taxon>
        <taxon>Gunneridae</taxon>
        <taxon>Pentapetalae</taxon>
        <taxon>rosids</taxon>
        <taxon>fabids</taxon>
        <taxon>Fabales</taxon>
        <taxon>Fabaceae</taxon>
        <taxon>Papilionoideae</taxon>
        <taxon>50 kb inversion clade</taxon>
        <taxon>NPAAA clade</taxon>
        <taxon>indigoferoid/millettioid clade</taxon>
        <taxon>Phaseoleae</taxon>
        <taxon>Vigna</taxon>
    </lineage>
</organism>
<protein>
    <submittedName>
        <fullName evidence="2">Uncharacterized protein</fullName>
    </submittedName>
</protein>
<comment type="caution">
    <text evidence="2">The sequence shown here is derived from an EMBL/GenBank/DDBJ whole genome shotgun (WGS) entry which is preliminary data.</text>
</comment>
<evidence type="ECO:0000313" key="3">
    <source>
        <dbReference type="Proteomes" id="UP000743370"/>
    </source>
</evidence>
<feature type="compositionally biased region" description="Basic and acidic residues" evidence="1">
    <location>
        <begin position="147"/>
        <end position="158"/>
    </location>
</feature>
<name>A0A8T0K466_PHAAN</name>
<gene>
    <name evidence="2" type="ORF">HKW66_Vig0181350</name>
</gene>
<reference evidence="2 3" key="1">
    <citation type="submission" date="2020-05" db="EMBL/GenBank/DDBJ databases">
        <title>Vigna angularis (adzuki bean) Var. LongXiaoDou No. 4 denovo assembly.</title>
        <authorList>
            <person name="Xiang H."/>
        </authorList>
    </citation>
    <scope>NUCLEOTIDE SEQUENCE [LARGE SCALE GENOMIC DNA]</scope>
    <source>
        <tissue evidence="2">Leaf</tissue>
    </source>
</reference>
<evidence type="ECO:0000313" key="2">
    <source>
        <dbReference type="EMBL" id="KAG2394487.1"/>
    </source>
</evidence>